<reference evidence="2 3" key="1">
    <citation type="submission" date="2016-10" db="EMBL/GenBank/DDBJ databases">
        <authorList>
            <person name="Varghese N."/>
        </authorList>
    </citation>
    <scope>NUCLEOTIDE SEQUENCE [LARGE SCALE GENOMIC DNA]</scope>
</reference>
<dbReference type="EMBL" id="LT882695">
    <property type="protein sequence ID" value="SMY30535.1"/>
    <property type="molecule type" value="Genomic_DNA"/>
</dbReference>
<evidence type="ECO:0000313" key="3">
    <source>
        <dbReference type="Proteomes" id="UP000215453"/>
    </source>
</evidence>
<accession>A0A1Y6M1K7</accession>
<protein>
    <submittedName>
        <fullName evidence="2">Uncharacterized protein</fullName>
    </submittedName>
</protein>
<evidence type="ECO:0000313" key="2">
    <source>
        <dbReference type="EMBL" id="SMY30535.1"/>
    </source>
</evidence>
<sequence>MGGSTETAGLELLSGERRALGDQEDGKTRERNDRYGRRDNPDGERRNAFGEKHDPRWTNDRDHRRRQNGDRPTGSWWERDQGRQNGDRGHDEKELEWMEDPVVKKDQDRP</sequence>
<feature type="compositionally biased region" description="Basic and acidic residues" evidence="1">
    <location>
        <begin position="77"/>
        <end position="110"/>
    </location>
</feature>
<dbReference type="AlphaFoldDB" id="A0A1Y6M1K7"/>
<proteinExistence type="predicted"/>
<feature type="region of interest" description="Disordered" evidence="1">
    <location>
        <begin position="1"/>
        <end position="110"/>
    </location>
</feature>
<name>A0A1Y6M1K7_ZYMTR</name>
<dbReference type="Proteomes" id="UP000215453">
    <property type="component" value="Chromosome 20"/>
</dbReference>
<feature type="compositionally biased region" description="Basic and acidic residues" evidence="1">
    <location>
        <begin position="14"/>
        <end position="62"/>
    </location>
</feature>
<evidence type="ECO:0000256" key="1">
    <source>
        <dbReference type="SAM" id="MobiDB-lite"/>
    </source>
</evidence>
<gene>
    <name evidence="2" type="ORF">ZT1A5_G11989</name>
</gene>
<organism evidence="2 3">
    <name type="scientific">Zymoseptoria tritici ST99CH_1A5</name>
    <dbReference type="NCBI Taxonomy" id="1276529"/>
    <lineage>
        <taxon>Eukaryota</taxon>
        <taxon>Fungi</taxon>
        <taxon>Dikarya</taxon>
        <taxon>Ascomycota</taxon>
        <taxon>Pezizomycotina</taxon>
        <taxon>Dothideomycetes</taxon>
        <taxon>Dothideomycetidae</taxon>
        <taxon>Mycosphaerellales</taxon>
        <taxon>Mycosphaerellaceae</taxon>
        <taxon>Zymoseptoria</taxon>
    </lineage>
</organism>